<dbReference type="Proteomes" id="UP000463470">
    <property type="component" value="Unassembled WGS sequence"/>
</dbReference>
<dbReference type="InterPro" id="IPR024411">
    <property type="entry name" value="Tail_terminator_phage"/>
</dbReference>
<dbReference type="EMBL" id="WXEY01000002">
    <property type="protein sequence ID" value="MZP28688.1"/>
    <property type="molecule type" value="Genomic_DNA"/>
</dbReference>
<evidence type="ECO:0008006" key="3">
    <source>
        <dbReference type="Google" id="ProtNLM"/>
    </source>
</evidence>
<dbReference type="AlphaFoldDB" id="A0A845L4K2"/>
<accession>A0A845L4K2</accession>
<evidence type="ECO:0000313" key="2">
    <source>
        <dbReference type="Proteomes" id="UP000463470"/>
    </source>
</evidence>
<comment type="caution">
    <text evidence="1">The sequence shown here is derived from an EMBL/GenBank/DDBJ whole genome shotgun (WGS) entry which is preliminary data.</text>
</comment>
<name>A0A845L4K2_9FIRM</name>
<sequence length="122" mass="12975">MSITELIAVLKQTAPFTYFANTFPPLAGDCAAVQLTGGGEASLKANISRPALQILIRASDPAVAEKKATDLHQALHGKRNFDVGTTHVIFCAAAQSGPLFLGLDENNRSVYSLNFTLITEEA</sequence>
<proteinExistence type="predicted"/>
<protein>
    <recommendedName>
        <fullName evidence="3">DUF3168 domain-containing protein</fullName>
    </recommendedName>
</protein>
<keyword evidence="2" id="KW-1185">Reference proteome</keyword>
<evidence type="ECO:0000313" key="1">
    <source>
        <dbReference type="EMBL" id="MZP28688.1"/>
    </source>
</evidence>
<dbReference type="RefSeq" id="WP_161254645.1">
    <property type="nucleotide sequence ID" value="NZ_WXEY01000002.1"/>
</dbReference>
<dbReference type="Pfam" id="PF12691">
    <property type="entry name" value="Phage_tail_terminator_6"/>
    <property type="match status" value="1"/>
</dbReference>
<gene>
    <name evidence="1" type="ORF">GTO91_03010</name>
</gene>
<reference evidence="1 2" key="1">
    <citation type="submission" date="2020-01" db="EMBL/GenBank/DDBJ databases">
        <title>Whole-genome sequence of Heliobacterium undosum DSM 13378.</title>
        <authorList>
            <person name="Kyndt J.A."/>
            <person name="Meyer T.E."/>
        </authorList>
    </citation>
    <scope>NUCLEOTIDE SEQUENCE [LARGE SCALE GENOMIC DNA]</scope>
    <source>
        <strain evidence="1 2">DSM 13378</strain>
    </source>
</reference>
<organism evidence="1 2">
    <name type="scientific">Heliomicrobium undosum</name>
    <dbReference type="NCBI Taxonomy" id="121734"/>
    <lineage>
        <taxon>Bacteria</taxon>
        <taxon>Bacillati</taxon>
        <taxon>Bacillota</taxon>
        <taxon>Clostridia</taxon>
        <taxon>Eubacteriales</taxon>
        <taxon>Heliobacteriaceae</taxon>
        <taxon>Heliomicrobium</taxon>
    </lineage>
</organism>
<dbReference type="OrthoDB" id="2989795at2"/>